<evidence type="ECO:0000256" key="2">
    <source>
        <dbReference type="SAM" id="Phobius"/>
    </source>
</evidence>
<dbReference type="Proteomes" id="UP001597365">
    <property type="component" value="Unassembled WGS sequence"/>
</dbReference>
<evidence type="ECO:0000256" key="1">
    <source>
        <dbReference type="SAM" id="MobiDB-lite"/>
    </source>
</evidence>
<dbReference type="RefSeq" id="WP_380902112.1">
    <property type="nucleotide sequence ID" value="NZ_JBHUFU010000011.1"/>
</dbReference>
<keyword evidence="2" id="KW-0472">Membrane</keyword>
<reference evidence="4" key="1">
    <citation type="journal article" date="2019" name="Int. J. Syst. Evol. Microbiol.">
        <title>The Global Catalogue of Microorganisms (GCM) 10K type strain sequencing project: providing services to taxonomists for standard genome sequencing and annotation.</title>
        <authorList>
            <consortium name="The Broad Institute Genomics Platform"/>
            <consortium name="The Broad Institute Genome Sequencing Center for Infectious Disease"/>
            <person name="Wu L."/>
            <person name="Ma J."/>
        </authorList>
    </citation>
    <scope>NUCLEOTIDE SEQUENCE [LARGE SCALE GENOMIC DNA]</scope>
    <source>
        <strain evidence="4">CGMCC 4.7455</strain>
    </source>
</reference>
<evidence type="ECO:0000313" key="4">
    <source>
        <dbReference type="Proteomes" id="UP001597365"/>
    </source>
</evidence>
<comment type="caution">
    <text evidence="3">The sequence shown here is derived from an EMBL/GenBank/DDBJ whole genome shotgun (WGS) entry which is preliminary data.</text>
</comment>
<feature type="transmembrane region" description="Helical" evidence="2">
    <location>
        <begin position="9"/>
        <end position="26"/>
    </location>
</feature>
<evidence type="ECO:0000313" key="3">
    <source>
        <dbReference type="EMBL" id="MFD1831817.1"/>
    </source>
</evidence>
<keyword evidence="4" id="KW-1185">Reference proteome</keyword>
<feature type="transmembrane region" description="Helical" evidence="2">
    <location>
        <begin position="32"/>
        <end position="53"/>
    </location>
</feature>
<evidence type="ECO:0008006" key="5">
    <source>
        <dbReference type="Google" id="ProtNLM"/>
    </source>
</evidence>
<feature type="region of interest" description="Disordered" evidence="1">
    <location>
        <begin position="56"/>
        <end position="94"/>
    </location>
</feature>
<sequence>MPRPHPAQLAYGSAAVVLSALAMLLVPQARSGAGVVVVACAALALGLLVALRIPAGRTEPDPRTVRETPPTRPGHRGAARAGDDPQVPQPSLRR</sequence>
<gene>
    <name evidence="3" type="ORF">ACFSJS_19525</name>
</gene>
<name>A0ABW4PNT6_9ACTN</name>
<dbReference type="EMBL" id="JBHUFU010000011">
    <property type="protein sequence ID" value="MFD1831817.1"/>
    <property type="molecule type" value="Genomic_DNA"/>
</dbReference>
<protein>
    <recommendedName>
        <fullName evidence="5">Secreted protein</fullName>
    </recommendedName>
</protein>
<accession>A0ABW4PNT6</accession>
<keyword evidence="2" id="KW-0812">Transmembrane</keyword>
<proteinExistence type="predicted"/>
<organism evidence="3 4">
    <name type="scientific">Streptomyces desertarenae</name>
    <dbReference type="NCBI Taxonomy" id="2666184"/>
    <lineage>
        <taxon>Bacteria</taxon>
        <taxon>Bacillati</taxon>
        <taxon>Actinomycetota</taxon>
        <taxon>Actinomycetes</taxon>
        <taxon>Kitasatosporales</taxon>
        <taxon>Streptomycetaceae</taxon>
        <taxon>Streptomyces</taxon>
    </lineage>
</organism>
<keyword evidence="2" id="KW-1133">Transmembrane helix</keyword>